<organism evidence="2 3">
    <name type="scientific">Marinobacterium halophilum</name>
    <dbReference type="NCBI Taxonomy" id="267374"/>
    <lineage>
        <taxon>Bacteria</taxon>
        <taxon>Pseudomonadati</taxon>
        <taxon>Pseudomonadota</taxon>
        <taxon>Gammaproteobacteria</taxon>
        <taxon>Oceanospirillales</taxon>
        <taxon>Oceanospirillaceae</taxon>
        <taxon>Marinobacterium</taxon>
    </lineage>
</organism>
<accession>A0A2P8EJ86</accession>
<name>A0A2P8EJ86_9GAMM</name>
<comment type="caution">
    <text evidence="2">The sequence shown here is derived from an EMBL/GenBank/DDBJ whole genome shotgun (WGS) entry which is preliminary data.</text>
</comment>
<proteinExistence type="predicted"/>
<evidence type="ECO:0000256" key="1">
    <source>
        <dbReference type="SAM" id="MobiDB-lite"/>
    </source>
</evidence>
<feature type="non-terminal residue" evidence="2">
    <location>
        <position position="1"/>
    </location>
</feature>
<dbReference type="EMBL" id="PYGI01000031">
    <property type="protein sequence ID" value="PSL09524.1"/>
    <property type="molecule type" value="Genomic_DNA"/>
</dbReference>
<dbReference type="Proteomes" id="UP000242133">
    <property type="component" value="Unassembled WGS sequence"/>
</dbReference>
<reference evidence="2 3" key="1">
    <citation type="submission" date="2018-03" db="EMBL/GenBank/DDBJ databases">
        <title>Genomic Encyclopedia of Archaeal and Bacterial Type Strains, Phase II (KMG-II): from individual species to whole genera.</title>
        <authorList>
            <person name="Goeker M."/>
        </authorList>
    </citation>
    <scope>NUCLEOTIDE SEQUENCE [LARGE SCALE GENOMIC DNA]</scope>
    <source>
        <strain evidence="2 3">DSM 17586</strain>
    </source>
</reference>
<feature type="region of interest" description="Disordered" evidence="1">
    <location>
        <begin position="1"/>
        <end position="32"/>
    </location>
</feature>
<evidence type="ECO:0000313" key="2">
    <source>
        <dbReference type="EMBL" id="PSL09524.1"/>
    </source>
</evidence>
<protein>
    <submittedName>
        <fullName evidence="2">Uncharacterized protein</fullName>
    </submittedName>
</protein>
<evidence type="ECO:0000313" key="3">
    <source>
        <dbReference type="Proteomes" id="UP000242133"/>
    </source>
</evidence>
<keyword evidence="3" id="KW-1185">Reference proteome</keyword>
<dbReference type="AlphaFoldDB" id="A0A2P8EJ86"/>
<gene>
    <name evidence="2" type="ORF">CLV44_13119</name>
</gene>
<sequence length="32" mass="3702">NLASAWRIEGGTPQSDTKEQHPRVWGSVQYRF</sequence>